<dbReference type="InterPro" id="IPR053036">
    <property type="entry name" value="CellCycle_DNARepair_Reg"/>
</dbReference>
<dbReference type="SUPFAM" id="SSF52113">
    <property type="entry name" value="BRCT domain"/>
    <property type="match status" value="2"/>
</dbReference>
<sequence>MSRRISGSSTQSQRGRYSNFRSCFYSASPLQIFSSVIGCSANLCISDEEVLAAGITALGGQWRSNDLTRDVTHLFTDSMSSERYSTGMNHRDQKHCIKVLAPDWFDDSVCLGIRDLSTDTYEWPNVATQEVWPPPRPTAWRDGKPIGTLSWLLYVNVTGVFSSPSDQILHFPILPGVVKGFKKHKISITNYTGEGREYLKKLISLMGGTFTLFLSPQHTILIAAHVDFATILGERGVGTNIEKMITAEAARESADEQKAVGRSVPPIKQASILNVPFELWAIIAGSLSRKSLPSLCVVSRHFCSIFSVLLYRNILNPLLTIAQSSRLIKTLRNEPVPICERHWSTMIYKLALECNCFKTPEVETRAASDALHKLTSPSVLAGLDELAQILGTGHVPNLTELFVRTNDSSKNFNFIQIGGLEVLGLEIHFDIGVMGYCGAWMFQSSNFFKFRIFAVELAIGQKLCYKLAEAIQMLLCSSPLLHTFRLNLVYPFYPFYPFYEVEFPYEAFYDLLDTINHMHLPALATLDFSLDLKDDNDGLCHTELVDLPNTDFSPFLTSHPNLVDLALSGTETELTEDITFLPRLHAFKGTFQAAVSICAHQRQLERLELTFILPYFCDMFHELQTLPLPTHLTLRHLRVLALDKDGSAVKLTNGLSQIAYTNLVSSFPNLTHLEICLDEQMMKYRNDFLHLKNLQQLRIQQYRTTSAKLTPPSRPITKIFPPRNYIDKFKPWMASLLQLTCIEICVLADRIHQIPEYNDNLFGLPPQIKIDCSFSRIPKPNGDKMVLRSSRTTNISSSDKIRLW</sequence>
<dbReference type="GO" id="GO:1990683">
    <property type="term" value="P:DNA double-strand break attachment to nuclear envelope"/>
    <property type="evidence" value="ECO:0007669"/>
    <property type="project" value="TreeGrafter"/>
</dbReference>
<feature type="domain" description="BRCT" evidence="1">
    <location>
        <begin position="55"/>
        <end position="109"/>
    </location>
</feature>
<dbReference type="AlphaFoldDB" id="A0AAD7NRL7"/>
<dbReference type="Proteomes" id="UP001215280">
    <property type="component" value="Unassembled WGS sequence"/>
</dbReference>
<evidence type="ECO:0000259" key="1">
    <source>
        <dbReference type="PROSITE" id="PS50172"/>
    </source>
</evidence>
<evidence type="ECO:0000313" key="3">
    <source>
        <dbReference type="Proteomes" id="UP001215280"/>
    </source>
</evidence>
<dbReference type="PANTHER" id="PTHR47667">
    <property type="entry name" value="REGULATOR OF TY1 TRANSPOSITION PROTEIN 107"/>
    <property type="match status" value="1"/>
</dbReference>
<name>A0AAD7NRL7_9AGAR</name>
<reference evidence="2" key="1">
    <citation type="submission" date="2023-03" db="EMBL/GenBank/DDBJ databases">
        <title>Massive genome expansion in bonnet fungi (Mycena s.s.) driven by repeated elements and novel gene families across ecological guilds.</title>
        <authorList>
            <consortium name="Lawrence Berkeley National Laboratory"/>
            <person name="Harder C.B."/>
            <person name="Miyauchi S."/>
            <person name="Viragh M."/>
            <person name="Kuo A."/>
            <person name="Thoen E."/>
            <person name="Andreopoulos B."/>
            <person name="Lu D."/>
            <person name="Skrede I."/>
            <person name="Drula E."/>
            <person name="Henrissat B."/>
            <person name="Morin E."/>
            <person name="Kohler A."/>
            <person name="Barry K."/>
            <person name="LaButti K."/>
            <person name="Morin E."/>
            <person name="Salamov A."/>
            <person name="Lipzen A."/>
            <person name="Mereny Z."/>
            <person name="Hegedus B."/>
            <person name="Baldrian P."/>
            <person name="Stursova M."/>
            <person name="Weitz H."/>
            <person name="Taylor A."/>
            <person name="Grigoriev I.V."/>
            <person name="Nagy L.G."/>
            <person name="Martin F."/>
            <person name="Kauserud H."/>
        </authorList>
    </citation>
    <scope>NUCLEOTIDE SEQUENCE</scope>
    <source>
        <strain evidence="2">CBHHK188m</strain>
    </source>
</reference>
<comment type="caution">
    <text evidence="2">The sequence shown here is derived from an EMBL/GenBank/DDBJ whole genome shotgun (WGS) entry which is preliminary data.</text>
</comment>
<dbReference type="PROSITE" id="PS50172">
    <property type="entry name" value="BRCT"/>
    <property type="match status" value="1"/>
</dbReference>
<organism evidence="2 3">
    <name type="scientific">Mycena maculata</name>
    <dbReference type="NCBI Taxonomy" id="230809"/>
    <lineage>
        <taxon>Eukaryota</taxon>
        <taxon>Fungi</taxon>
        <taxon>Dikarya</taxon>
        <taxon>Basidiomycota</taxon>
        <taxon>Agaricomycotina</taxon>
        <taxon>Agaricomycetes</taxon>
        <taxon>Agaricomycetidae</taxon>
        <taxon>Agaricales</taxon>
        <taxon>Marasmiineae</taxon>
        <taxon>Mycenaceae</taxon>
        <taxon>Mycena</taxon>
    </lineage>
</organism>
<proteinExistence type="predicted"/>
<evidence type="ECO:0000313" key="2">
    <source>
        <dbReference type="EMBL" id="KAJ7772002.1"/>
    </source>
</evidence>
<dbReference type="Gene3D" id="3.40.50.10190">
    <property type="entry name" value="BRCT domain"/>
    <property type="match status" value="2"/>
</dbReference>
<accession>A0AAD7NRL7</accession>
<dbReference type="GO" id="GO:0035361">
    <property type="term" value="C:Cul8-RING ubiquitin ligase complex"/>
    <property type="evidence" value="ECO:0007669"/>
    <property type="project" value="TreeGrafter"/>
</dbReference>
<dbReference type="PANTHER" id="PTHR47667:SF1">
    <property type="entry name" value="REGULATOR OF TY1 TRANSPOSITION PROTEIN 107"/>
    <property type="match status" value="1"/>
</dbReference>
<dbReference type="EMBL" id="JARJLG010000020">
    <property type="protein sequence ID" value="KAJ7772002.1"/>
    <property type="molecule type" value="Genomic_DNA"/>
</dbReference>
<keyword evidence="3" id="KW-1185">Reference proteome</keyword>
<gene>
    <name evidence="2" type="ORF">DFH07DRAFT_768115</name>
</gene>
<dbReference type="InterPro" id="IPR036420">
    <property type="entry name" value="BRCT_dom_sf"/>
</dbReference>
<dbReference type="Pfam" id="PF12738">
    <property type="entry name" value="PTCB-BRCT"/>
    <property type="match status" value="1"/>
</dbReference>
<protein>
    <recommendedName>
        <fullName evidence="1">BRCT domain-containing protein</fullName>
    </recommendedName>
</protein>
<dbReference type="GO" id="GO:0006302">
    <property type="term" value="P:double-strand break repair"/>
    <property type="evidence" value="ECO:0007669"/>
    <property type="project" value="TreeGrafter"/>
</dbReference>
<dbReference type="InterPro" id="IPR001357">
    <property type="entry name" value="BRCT_dom"/>
</dbReference>
<dbReference type="GO" id="GO:0005634">
    <property type="term" value="C:nucleus"/>
    <property type="evidence" value="ECO:0007669"/>
    <property type="project" value="TreeGrafter"/>
</dbReference>